<dbReference type="Proteomes" id="UP000828390">
    <property type="component" value="Unassembled WGS sequence"/>
</dbReference>
<dbReference type="AlphaFoldDB" id="A0A9D4EZX1"/>
<organism evidence="2 3">
    <name type="scientific">Dreissena polymorpha</name>
    <name type="common">Zebra mussel</name>
    <name type="synonym">Mytilus polymorpha</name>
    <dbReference type="NCBI Taxonomy" id="45954"/>
    <lineage>
        <taxon>Eukaryota</taxon>
        <taxon>Metazoa</taxon>
        <taxon>Spiralia</taxon>
        <taxon>Lophotrochozoa</taxon>
        <taxon>Mollusca</taxon>
        <taxon>Bivalvia</taxon>
        <taxon>Autobranchia</taxon>
        <taxon>Heteroconchia</taxon>
        <taxon>Euheterodonta</taxon>
        <taxon>Imparidentia</taxon>
        <taxon>Neoheterodontei</taxon>
        <taxon>Myida</taxon>
        <taxon>Dreissenoidea</taxon>
        <taxon>Dreissenidae</taxon>
        <taxon>Dreissena</taxon>
    </lineage>
</organism>
<reference evidence="2" key="1">
    <citation type="journal article" date="2019" name="bioRxiv">
        <title>The Genome of the Zebra Mussel, Dreissena polymorpha: A Resource for Invasive Species Research.</title>
        <authorList>
            <person name="McCartney M.A."/>
            <person name="Auch B."/>
            <person name="Kono T."/>
            <person name="Mallez S."/>
            <person name="Zhang Y."/>
            <person name="Obille A."/>
            <person name="Becker A."/>
            <person name="Abrahante J.E."/>
            <person name="Garbe J."/>
            <person name="Badalamenti J.P."/>
            <person name="Herman A."/>
            <person name="Mangelson H."/>
            <person name="Liachko I."/>
            <person name="Sullivan S."/>
            <person name="Sone E.D."/>
            <person name="Koren S."/>
            <person name="Silverstein K.A.T."/>
            <person name="Beckman K.B."/>
            <person name="Gohl D.M."/>
        </authorList>
    </citation>
    <scope>NUCLEOTIDE SEQUENCE</scope>
    <source>
        <strain evidence="2">Duluth1</strain>
        <tissue evidence="2">Whole animal</tissue>
    </source>
</reference>
<feature type="chain" id="PRO_5038342765" evidence="1">
    <location>
        <begin position="43"/>
        <end position="153"/>
    </location>
</feature>
<evidence type="ECO:0000313" key="3">
    <source>
        <dbReference type="Proteomes" id="UP000828390"/>
    </source>
</evidence>
<reference evidence="2" key="2">
    <citation type="submission" date="2020-11" db="EMBL/GenBank/DDBJ databases">
        <authorList>
            <person name="McCartney M.A."/>
            <person name="Auch B."/>
            <person name="Kono T."/>
            <person name="Mallez S."/>
            <person name="Becker A."/>
            <person name="Gohl D.M."/>
            <person name="Silverstein K.A.T."/>
            <person name="Koren S."/>
            <person name="Bechman K.B."/>
            <person name="Herman A."/>
            <person name="Abrahante J.E."/>
            <person name="Garbe J."/>
        </authorList>
    </citation>
    <scope>NUCLEOTIDE SEQUENCE</scope>
    <source>
        <strain evidence="2">Duluth1</strain>
        <tissue evidence="2">Whole animal</tissue>
    </source>
</reference>
<dbReference type="SUPFAM" id="SSF57302">
    <property type="entry name" value="Snake toxin-like"/>
    <property type="match status" value="1"/>
</dbReference>
<proteinExistence type="predicted"/>
<keyword evidence="1" id="KW-0732">Signal</keyword>
<accession>A0A9D4EZX1</accession>
<feature type="signal peptide" evidence="1">
    <location>
        <begin position="1"/>
        <end position="42"/>
    </location>
</feature>
<gene>
    <name evidence="2" type="ORF">DPMN_166647</name>
</gene>
<keyword evidence="3" id="KW-1185">Reference proteome</keyword>
<dbReference type="Gene3D" id="2.10.60.10">
    <property type="entry name" value="CD59"/>
    <property type="match status" value="1"/>
</dbReference>
<evidence type="ECO:0000256" key="1">
    <source>
        <dbReference type="SAM" id="SignalP"/>
    </source>
</evidence>
<protein>
    <submittedName>
        <fullName evidence="2">Uncharacterized protein</fullName>
    </submittedName>
</protein>
<dbReference type="EMBL" id="JAIWYP010000008">
    <property type="protein sequence ID" value="KAH3788503.1"/>
    <property type="molecule type" value="Genomic_DNA"/>
</dbReference>
<comment type="caution">
    <text evidence="2">The sequence shown here is derived from an EMBL/GenBank/DDBJ whole genome shotgun (WGS) entry which is preliminary data.</text>
</comment>
<sequence length="153" mass="17045">MLHMKTPRTNSDLRCETNGEMGLSMRVVLAILLFRCVGSANGLECYSCQNVSDPSECRSTRTCAAGQSCYQQSRAEPSGRVYDMGCRDIQVCAAHLPGYLVGRSLEKRQQAVCHQCCSANLCNAQALYGYWSHFNNDSIRYTERQCFTAPGHK</sequence>
<evidence type="ECO:0000313" key="2">
    <source>
        <dbReference type="EMBL" id="KAH3788503.1"/>
    </source>
</evidence>
<dbReference type="InterPro" id="IPR045860">
    <property type="entry name" value="Snake_toxin-like_sf"/>
</dbReference>
<name>A0A9D4EZX1_DREPO</name>